<reference evidence="2 3" key="1">
    <citation type="submission" date="2018-07" db="EMBL/GenBank/DDBJ databases">
        <title>Genomic Encyclopedia of Type Strains, Phase III (KMG-III): the genomes of soil and plant-associated and newly described type strains.</title>
        <authorList>
            <person name="Whitman W."/>
        </authorList>
    </citation>
    <scope>NUCLEOTIDE SEQUENCE [LARGE SCALE GENOMIC DNA]</scope>
    <source>
        <strain evidence="2 3">CECT 7958</strain>
    </source>
</reference>
<gene>
    <name evidence="2" type="ORF">DFQ08_101187</name>
</gene>
<keyword evidence="1" id="KW-0472">Membrane</keyword>
<name>A0A368ZN85_9FLAO</name>
<dbReference type="OrthoDB" id="1200950at2"/>
<dbReference type="RefSeq" id="WP_114307924.1">
    <property type="nucleotide sequence ID" value="NZ_QPJO01000001.1"/>
</dbReference>
<accession>A0A368ZN85</accession>
<evidence type="ECO:0000256" key="1">
    <source>
        <dbReference type="SAM" id="Phobius"/>
    </source>
</evidence>
<protein>
    <submittedName>
        <fullName evidence="2">Uncharacterized protein</fullName>
    </submittedName>
</protein>
<organism evidence="2 3">
    <name type="scientific">Winogradskyella arenosi</name>
    <dbReference type="NCBI Taxonomy" id="533325"/>
    <lineage>
        <taxon>Bacteria</taxon>
        <taxon>Pseudomonadati</taxon>
        <taxon>Bacteroidota</taxon>
        <taxon>Flavobacteriia</taxon>
        <taxon>Flavobacteriales</taxon>
        <taxon>Flavobacteriaceae</taxon>
        <taxon>Winogradskyella</taxon>
    </lineage>
</organism>
<keyword evidence="1" id="KW-0812">Transmembrane</keyword>
<comment type="caution">
    <text evidence="2">The sequence shown here is derived from an EMBL/GenBank/DDBJ whole genome shotgun (WGS) entry which is preliminary data.</text>
</comment>
<dbReference type="AlphaFoldDB" id="A0A368ZN85"/>
<evidence type="ECO:0000313" key="3">
    <source>
        <dbReference type="Proteomes" id="UP000253436"/>
    </source>
</evidence>
<sequence length="182" mass="21127">MTSHTIISERPRPIWQIPIAALFFTMAFGIIGYKFYLWITTNQSSGIRLVDFQGLIYFSGIGAGFCSRKRIHIDIANSRFKPTIEIGPIKLGSWQTIKNYNYVSVFHQPTTNGTYVFEVNLWYDNNKHFELYEEQDYQDAFIIGYELSETLNIDLLDATVPNDYKWIDKAEWKAQMAQAQTA</sequence>
<evidence type="ECO:0000313" key="2">
    <source>
        <dbReference type="EMBL" id="RCW93393.1"/>
    </source>
</evidence>
<keyword evidence="3" id="KW-1185">Reference proteome</keyword>
<proteinExistence type="predicted"/>
<dbReference type="EMBL" id="QPJO01000001">
    <property type="protein sequence ID" value="RCW93393.1"/>
    <property type="molecule type" value="Genomic_DNA"/>
</dbReference>
<keyword evidence="1" id="KW-1133">Transmembrane helix</keyword>
<feature type="transmembrane region" description="Helical" evidence="1">
    <location>
        <begin position="20"/>
        <end position="39"/>
    </location>
</feature>
<dbReference type="Proteomes" id="UP000253436">
    <property type="component" value="Unassembled WGS sequence"/>
</dbReference>